<dbReference type="InterPro" id="IPR002734">
    <property type="entry name" value="RibDG_C"/>
</dbReference>
<sequence>MVPPVPLHAPRALPTTWSPAWSPITVPHEHSLLRGARVGGRADHGRAAPAVGLPRLAGSPRAVEARPARRGLTAPPRVRRSSRCRLVGGVGYVVAVAEVVFRKLDELTDDEVYAAYAPPEPDWLRVNFVASADGAATLEGLSGPLSGAEDKRVFKVLRARCDVLLAGSGTVRAEGYGPLVLSAERMAWRRSQGLPEVPVMAIATRTASLDPASGIFTEAPRRPILICPADLPDSRVEPFREVADVVAVGTGAVDYAAAVAALRERGLRQILCEGGPHVFGDLIAAGLADELDVTISPKLVGAGPMRIAEGAPAEEATPLRLRHVLEAGGNLILRYVRGSSDE</sequence>
<dbReference type="GO" id="GO:0008703">
    <property type="term" value="F:5-amino-6-(5-phosphoribosylamino)uracil reductase activity"/>
    <property type="evidence" value="ECO:0007669"/>
    <property type="project" value="InterPro"/>
</dbReference>
<evidence type="ECO:0000256" key="2">
    <source>
        <dbReference type="ARBA" id="ARBA00022857"/>
    </source>
</evidence>
<dbReference type="InterPro" id="IPR024072">
    <property type="entry name" value="DHFR-like_dom_sf"/>
</dbReference>
<dbReference type="InterPro" id="IPR050765">
    <property type="entry name" value="Riboflavin_Biosynth_HTPR"/>
</dbReference>
<keyword evidence="2" id="KW-0521">NADP</keyword>
<organism evidence="6 7">
    <name type="scientific">Glycomyces albidus</name>
    <dbReference type="NCBI Taxonomy" id="2656774"/>
    <lineage>
        <taxon>Bacteria</taxon>
        <taxon>Bacillati</taxon>
        <taxon>Actinomycetota</taxon>
        <taxon>Actinomycetes</taxon>
        <taxon>Glycomycetales</taxon>
        <taxon>Glycomycetaceae</taxon>
        <taxon>Glycomyces</taxon>
    </lineage>
</organism>
<reference evidence="6 7" key="1">
    <citation type="submission" date="2019-10" db="EMBL/GenBank/DDBJ databases">
        <title>Glycomyces albidus sp. nov., a novel actinomycete isolated from rhizosphere soil of wheat (Triticum aestivum L.).</title>
        <authorList>
            <person name="Qian L."/>
        </authorList>
    </citation>
    <scope>NUCLEOTIDE SEQUENCE [LARGE SCALE GENOMIC DNA]</scope>
    <source>
        <strain evidence="6 7">NEAU-7082</strain>
    </source>
</reference>
<dbReference type="AlphaFoldDB" id="A0A6L5GC58"/>
<protein>
    <submittedName>
        <fullName evidence="6">Pyrimidine reductase family protein</fullName>
    </submittedName>
</protein>
<dbReference type="EMBL" id="WIAO01000021">
    <property type="protein sequence ID" value="MQM27171.1"/>
    <property type="molecule type" value="Genomic_DNA"/>
</dbReference>
<accession>A0A6L5GC58</accession>
<comment type="pathway">
    <text evidence="1">Cofactor biosynthesis; riboflavin biosynthesis.</text>
</comment>
<feature type="domain" description="Bacterial bifunctional deaminase-reductase C-terminal" evidence="5">
    <location>
        <begin position="123"/>
        <end position="330"/>
    </location>
</feature>
<dbReference type="Proteomes" id="UP000477750">
    <property type="component" value="Unassembled WGS sequence"/>
</dbReference>
<comment type="caution">
    <text evidence="6">The sequence shown here is derived from an EMBL/GenBank/DDBJ whole genome shotgun (WGS) entry which is preliminary data.</text>
</comment>
<dbReference type="SUPFAM" id="SSF53597">
    <property type="entry name" value="Dihydrofolate reductase-like"/>
    <property type="match status" value="1"/>
</dbReference>
<keyword evidence="3" id="KW-0560">Oxidoreductase</keyword>
<evidence type="ECO:0000256" key="4">
    <source>
        <dbReference type="SAM" id="MobiDB-lite"/>
    </source>
</evidence>
<gene>
    <name evidence="6" type="ORF">GFD30_16545</name>
</gene>
<feature type="region of interest" description="Disordered" evidence="4">
    <location>
        <begin position="43"/>
        <end position="75"/>
    </location>
</feature>
<evidence type="ECO:0000256" key="3">
    <source>
        <dbReference type="ARBA" id="ARBA00023002"/>
    </source>
</evidence>
<dbReference type="Gene3D" id="3.40.430.10">
    <property type="entry name" value="Dihydrofolate Reductase, subunit A"/>
    <property type="match status" value="1"/>
</dbReference>
<dbReference type="Pfam" id="PF01872">
    <property type="entry name" value="RibD_C"/>
    <property type="match status" value="1"/>
</dbReference>
<evidence type="ECO:0000313" key="7">
    <source>
        <dbReference type="Proteomes" id="UP000477750"/>
    </source>
</evidence>
<keyword evidence="7" id="KW-1185">Reference proteome</keyword>
<evidence type="ECO:0000256" key="1">
    <source>
        <dbReference type="ARBA" id="ARBA00005104"/>
    </source>
</evidence>
<evidence type="ECO:0000313" key="6">
    <source>
        <dbReference type="EMBL" id="MQM27171.1"/>
    </source>
</evidence>
<proteinExistence type="predicted"/>
<evidence type="ECO:0000259" key="5">
    <source>
        <dbReference type="Pfam" id="PF01872"/>
    </source>
</evidence>
<dbReference type="PANTHER" id="PTHR38011">
    <property type="entry name" value="DIHYDROFOLATE REDUCTASE FAMILY PROTEIN (AFU_ORTHOLOGUE AFUA_8G06820)"/>
    <property type="match status" value="1"/>
</dbReference>
<name>A0A6L5GC58_9ACTN</name>
<dbReference type="GO" id="GO:0009231">
    <property type="term" value="P:riboflavin biosynthetic process"/>
    <property type="evidence" value="ECO:0007669"/>
    <property type="project" value="InterPro"/>
</dbReference>
<dbReference type="PANTHER" id="PTHR38011:SF7">
    <property type="entry name" value="2,5-DIAMINO-6-RIBOSYLAMINO-4(3H)-PYRIMIDINONE 5'-PHOSPHATE REDUCTASE"/>
    <property type="match status" value="1"/>
</dbReference>